<comment type="caution">
    <text evidence="8">The sequence shown here is derived from an EMBL/GenBank/DDBJ whole genome shotgun (WGS) entry which is preliminary data.</text>
</comment>
<keyword evidence="4" id="KW-0010">Activator</keyword>
<dbReference type="CDD" id="cd00103">
    <property type="entry name" value="IRF"/>
    <property type="match status" value="1"/>
</dbReference>
<dbReference type="Pfam" id="PF00605">
    <property type="entry name" value="IRF"/>
    <property type="match status" value="1"/>
</dbReference>
<proteinExistence type="predicted"/>
<dbReference type="InterPro" id="IPR019471">
    <property type="entry name" value="Interferon_reg_factor-3"/>
</dbReference>
<name>A0AAN9CY39_9TELE</name>
<evidence type="ECO:0000256" key="3">
    <source>
        <dbReference type="ARBA" id="ARBA00023125"/>
    </source>
</evidence>
<accession>A0AAN9CY39</accession>
<dbReference type="InterPro" id="IPR019817">
    <property type="entry name" value="Interferon_reg_fac_CS"/>
</dbReference>
<keyword evidence="9" id="KW-1185">Reference proteome</keyword>
<dbReference type="Gene3D" id="2.60.200.10">
    <property type="match status" value="1"/>
</dbReference>
<feature type="domain" description="IRF tryptophan pentad repeat" evidence="7">
    <location>
        <begin position="7"/>
        <end position="115"/>
    </location>
</feature>
<keyword evidence="6" id="KW-0539">Nucleus</keyword>
<dbReference type="PANTHER" id="PTHR11949:SF20">
    <property type="entry name" value="INTERFERON REGULATORY FACTOR 4-RELATED"/>
    <property type="match status" value="1"/>
</dbReference>
<reference evidence="8 9" key="1">
    <citation type="submission" date="2024-02" db="EMBL/GenBank/DDBJ databases">
        <title>Chromosome-level genome assembly of the Eurasian Minnow (Phoxinus phoxinus).</title>
        <authorList>
            <person name="Oriowo T.O."/>
            <person name="Martin S."/>
            <person name="Stange M."/>
            <person name="Chrysostomakis Y."/>
            <person name="Brown T."/>
            <person name="Winkler S."/>
            <person name="Kukowka S."/>
            <person name="Myers E.W."/>
            <person name="Bohne A."/>
        </authorList>
    </citation>
    <scope>NUCLEOTIDE SEQUENCE [LARGE SCALE GENOMIC DNA]</scope>
    <source>
        <strain evidence="8">ZFMK-TIS-60720</strain>
        <tissue evidence="8">Whole Organism</tissue>
    </source>
</reference>
<dbReference type="SMART" id="SM01243">
    <property type="entry name" value="IRF-3"/>
    <property type="match status" value="1"/>
</dbReference>
<dbReference type="GO" id="GO:0000978">
    <property type="term" value="F:RNA polymerase II cis-regulatory region sequence-specific DNA binding"/>
    <property type="evidence" value="ECO:0007669"/>
    <property type="project" value="TreeGrafter"/>
</dbReference>
<dbReference type="PANTHER" id="PTHR11949">
    <property type="entry name" value="INTERFERON REGULATORY FACTOR"/>
    <property type="match status" value="1"/>
</dbReference>
<dbReference type="GO" id="GO:0005634">
    <property type="term" value="C:nucleus"/>
    <property type="evidence" value="ECO:0007669"/>
    <property type="project" value="UniProtKB-SubCell"/>
</dbReference>
<dbReference type="FunFam" id="1.10.10.10:FF:000041">
    <property type="entry name" value="Interferon regulatory factor 4"/>
    <property type="match status" value="1"/>
</dbReference>
<evidence type="ECO:0000256" key="2">
    <source>
        <dbReference type="ARBA" id="ARBA00023015"/>
    </source>
</evidence>
<dbReference type="PROSITE" id="PS00601">
    <property type="entry name" value="IRF_1"/>
    <property type="match status" value="1"/>
</dbReference>
<keyword evidence="5" id="KW-0804">Transcription</keyword>
<evidence type="ECO:0000256" key="4">
    <source>
        <dbReference type="ARBA" id="ARBA00023159"/>
    </source>
</evidence>
<gene>
    <name evidence="8" type="ORF">R3I93_012289</name>
</gene>
<dbReference type="InterPro" id="IPR001346">
    <property type="entry name" value="Interferon_reg_fact_DNA-bd_dom"/>
</dbReference>
<evidence type="ECO:0000256" key="5">
    <source>
        <dbReference type="ARBA" id="ARBA00023163"/>
    </source>
</evidence>
<evidence type="ECO:0000313" key="9">
    <source>
        <dbReference type="Proteomes" id="UP001364617"/>
    </source>
</evidence>
<evidence type="ECO:0000259" key="7">
    <source>
        <dbReference type="PROSITE" id="PS51507"/>
    </source>
</evidence>
<dbReference type="InterPro" id="IPR017855">
    <property type="entry name" value="SMAD-like_dom_sf"/>
</dbReference>
<sequence>MSGSSGNGKLRQWLIEQVDSGKYPGLVWEDRERSTFRIPWKHAGKQDYNRDEDAALFKAWALFKGKYREGIDKADPPTWKTRLRCALNKSCDFEELVARSQLDVSEPFKVYRVIPEGSKRGPKPYEKVSTSSGHHNPFYPSYQPVEGQVCNFLSVADRSWRDFLCEQNSLSDAHFSQNSRWDAGYQISGSFYSCNTLDSPPSPFTLETSMRSAEAMALSDPRLQVTVFSGETLFADVTVTSAEGCRLAPPPDSWSPGGPELVPLPEAERGALEGGVLLWMMPDGLYARCFCQSQVYCDGTYTHLSDKLCQLEREQTSKVLDTQIFLTELQGYFLHARPPPRFHVQLFFESCDPAADKRPLTVQVEPLFARQMMLLLQQGGINYMRSAYELSPLTPEQIYTHQDFPAISGHQTHGNFIQE</sequence>
<evidence type="ECO:0000313" key="8">
    <source>
        <dbReference type="EMBL" id="KAK7151301.1"/>
    </source>
</evidence>
<dbReference type="PRINTS" id="PR00267">
    <property type="entry name" value="INTFRNREGFCT"/>
</dbReference>
<dbReference type="SUPFAM" id="SSF49879">
    <property type="entry name" value="SMAD/FHA domain"/>
    <property type="match status" value="1"/>
</dbReference>
<evidence type="ECO:0000256" key="6">
    <source>
        <dbReference type="ARBA" id="ARBA00023242"/>
    </source>
</evidence>
<evidence type="ECO:0000256" key="1">
    <source>
        <dbReference type="ARBA" id="ARBA00004123"/>
    </source>
</evidence>
<keyword evidence="3" id="KW-0238">DNA-binding</keyword>
<dbReference type="GO" id="GO:0002376">
    <property type="term" value="P:immune system process"/>
    <property type="evidence" value="ECO:0007669"/>
    <property type="project" value="TreeGrafter"/>
</dbReference>
<dbReference type="InterPro" id="IPR036390">
    <property type="entry name" value="WH_DNA-bd_sf"/>
</dbReference>
<keyword evidence="2" id="KW-0805">Transcription regulation</keyword>
<dbReference type="EMBL" id="JAYKXH010000012">
    <property type="protein sequence ID" value="KAK7151301.1"/>
    <property type="molecule type" value="Genomic_DNA"/>
</dbReference>
<organism evidence="8 9">
    <name type="scientific">Phoxinus phoxinus</name>
    <name type="common">Eurasian minnow</name>
    <dbReference type="NCBI Taxonomy" id="58324"/>
    <lineage>
        <taxon>Eukaryota</taxon>
        <taxon>Metazoa</taxon>
        <taxon>Chordata</taxon>
        <taxon>Craniata</taxon>
        <taxon>Vertebrata</taxon>
        <taxon>Euteleostomi</taxon>
        <taxon>Actinopterygii</taxon>
        <taxon>Neopterygii</taxon>
        <taxon>Teleostei</taxon>
        <taxon>Ostariophysi</taxon>
        <taxon>Cypriniformes</taxon>
        <taxon>Leuciscidae</taxon>
        <taxon>Phoxininae</taxon>
        <taxon>Phoxinus</taxon>
    </lineage>
</organism>
<dbReference type="Gene3D" id="1.10.10.10">
    <property type="entry name" value="Winged helix-like DNA-binding domain superfamily/Winged helix DNA-binding domain"/>
    <property type="match status" value="1"/>
</dbReference>
<dbReference type="GO" id="GO:0045944">
    <property type="term" value="P:positive regulation of transcription by RNA polymerase II"/>
    <property type="evidence" value="ECO:0007669"/>
    <property type="project" value="UniProtKB-ARBA"/>
</dbReference>
<dbReference type="AlphaFoldDB" id="A0AAN9CY39"/>
<comment type="subcellular location">
    <subcellularLocation>
        <location evidence="1">Nucleus</location>
    </subcellularLocation>
</comment>
<dbReference type="Pfam" id="PF10401">
    <property type="entry name" value="IRF-3"/>
    <property type="match status" value="1"/>
</dbReference>
<dbReference type="SMART" id="SM00348">
    <property type="entry name" value="IRF"/>
    <property type="match status" value="1"/>
</dbReference>
<dbReference type="PROSITE" id="PS51507">
    <property type="entry name" value="IRF_2"/>
    <property type="match status" value="1"/>
</dbReference>
<dbReference type="InterPro" id="IPR036388">
    <property type="entry name" value="WH-like_DNA-bd_sf"/>
</dbReference>
<dbReference type="Proteomes" id="UP001364617">
    <property type="component" value="Unassembled WGS sequence"/>
</dbReference>
<dbReference type="SUPFAM" id="SSF46785">
    <property type="entry name" value="Winged helix' DNA-binding domain"/>
    <property type="match status" value="1"/>
</dbReference>
<dbReference type="InterPro" id="IPR008984">
    <property type="entry name" value="SMAD_FHA_dom_sf"/>
</dbReference>
<dbReference type="GO" id="GO:0000981">
    <property type="term" value="F:DNA-binding transcription factor activity, RNA polymerase II-specific"/>
    <property type="evidence" value="ECO:0007669"/>
    <property type="project" value="TreeGrafter"/>
</dbReference>
<protein>
    <recommendedName>
        <fullName evidence="7">IRF tryptophan pentad repeat domain-containing protein</fullName>
    </recommendedName>
</protein>